<evidence type="ECO:0000259" key="3">
    <source>
        <dbReference type="SMART" id="SM01007"/>
    </source>
</evidence>
<name>A0A7X1FQ50_9SPHN</name>
<dbReference type="Proteomes" id="UP000566813">
    <property type="component" value="Unassembled WGS sequence"/>
</dbReference>
<dbReference type="Pfam" id="PF00596">
    <property type="entry name" value="Aldolase_II"/>
    <property type="match status" value="1"/>
</dbReference>
<dbReference type="Gene3D" id="3.40.225.10">
    <property type="entry name" value="Class II aldolase/adducin N-terminal domain"/>
    <property type="match status" value="1"/>
</dbReference>
<dbReference type="PANTHER" id="PTHR22789:SF0">
    <property type="entry name" value="3-OXO-TETRONATE 4-PHOSPHATE DECARBOXYLASE-RELATED"/>
    <property type="match status" value="1"/>
</dbReference>
<dbReference type="InterPro" id="IPR036409">
    <property type="entry name" value="Aldolase_II/adducin_N_sf"/>
</dbReference>
<organism evidence="4 5">
    <name type="scientific">Novosphingobium flavum</name>
    <dbReference type="NCBI Taxonomy" id="1778672"/>
    <lineage>
        <taxon>Bacteria</taxon>
        <taxon>Pseudomonadati</taxon>
        <taxon>Pseudomonadota</taxon>
        <taxon>Alphaproteobacteria</taxon>
        <taxon>Sphingomonadales</taxon>
        <taxon>Sphingomonadaceae</taxon>
        <taxon>Novosphingobium</taxon>
    </lineage>
</organism>
<dbReference type="AlphaFoldDB" id="A0A7X1FQ50"/>
<evidence type="ECO:0000313" key="4">
    <source>
        <dbReference type="EMBL" id="MBC2664779.1"/>
    </source>
</evidence>
<dbReference type="EMBL" id="JACLAW010000003">
    <property type="protein sequence ID" value="MBC2664779.1"/>
    <property type="molecule type" value="Genomic_DNA"/>
</dbReference>
<dbReference type="GO" id="GO:0019323">
    <property type="term" value="P:pentose catabolic process"/>
    <property type="evidence" value="ECO:0007669"/>
    <property type="project" value="TreeGrafter"/>
</dbReference>
<evidence type="ECO:0000313" key="5">
    <source>
        <dbReference type="Proteomes" id="UP000566813"/>
    </source>
</evidence>
<dbReference type="PANTHER" id="PTHR22789">
    <property type="entry name" value="FUCULOSE PHOSPHATE ALDOLASE"/>
    <property type="match status" value="1"/>
</dbReference>
<dbReference type="SMART" id="SM01007">
    <property type="entry name" value="Aldolase_II"/>
    <property type="match status" value="1"/>
</dbReference>
<keyword evidence="2" id="KW-0456">Lyase</keyword>
<dbReference type="GO" id="GO:0046872">
    <property type="term" value="F:metal ion binding"/>
    <property type="evidence" value="ECO:0007669"/>
    <property type="project" value="UniProtKB-KW"/>
</dbReference>
<protein>
    <submittedName>
        <fullName evidence="4">Class II aldolase/adducin family protein</fullName>
    </submittedName>
</protein>
<dbReference type="GO" id="GO:0016832">
    <property type="term" value="F:aldehyde-lyase activity"/>
    <property type="evidence" value="ECO:0007669"/>
    <property type="project" value="TreeGrafter"/>
</dbReference>
<accession>A0A7X1FQ50</accession>
<gene>
    <name evidence="4" type="ORF">H7F51_04520</name>
</gene>
<comment type="caution">
    <text evidence="4">The sequence shown here is derived from an EMBL/GenBank/DDBJ whole genome shotgun (WGS) entry which is preliminary data.</text>
</comment>
<proteinExistence type="predicted"/>
<keyword evidence="1" id="KW-0479">Metal-binding</keyword>
<dbReference type="InterPro" id="IPR001303">
    <property type="entry name" value="Aldolase_II/adducin_N"/>
</dbReference>
<keyword evidence="5" id="KW-1185">Reference proteome</keyword>
<reference evidence="4 5" key="1">
    <citation type="submission" date="2020-08" db="EMBL/GenBank/DDBJ databases">
        <title>The genome sequence of type strain Novosphingobium flavum NBRC 111647.</title>
        <authorList>
            <person name="Liu Y."/>
        </authorList>
    </citation>
    <scope>NUCLEOTIDE SEQUENCE [LARGE SCALE GENOMIC DNA]</scope>
    <source>
        <strain evidence="4 5">NBRC 111647</strain>
    </source>
</reference>
<dbReference type="GO" id="GO:0005829">
    <property type="term" value="C:cytosol"/>
    <property type="evidence" value="ECO:0007669"/>
    <property type="project" value="TreeGrafter"/>
</dbReference>
<evidence type="ECO:0000256" key="1">
    <source>
        <dbReference type="ARBA" id="ARBA00022723"/>
    </source>
</evidence>
<dbReference type="InterPro" id="IPR050197">
    <property type="entry name" value="Aldolase_class_II_sugar_metab"/>
</dbReference>
<evidence type="ECO:0000256" key="2">
    <source>
        <dbReference type="ARBA" id="ARBA00023239"/>
    </source>
</evidence>
<sequence length="239" mass="25363">MAQPADDDAARKADLVMANHILADLGVVDGFGHASVRSAANPGHFFISRSLAPELVSGADVVEVDAATCEAVSGQPRLYLERFIHCAVYQARPEVQAVVHNHSPGLIPFGVSGQVLRPVYHMAGFLGAGVPVFEIRSAGGAGTDMLIRSAPLGAALARRLGSGPMVLMRGHGATIVGSSLRQVVYRAVYAERNGALQAEAMKLGPVTYLNPAEALGAARTNDEQLDRPWQLWVSHLKQR</sequence>
<dbReference type="SUPFAM" id="SSF53639">
    <property type="entry name" value="AraD/HMP-PK domain-like"/>
    <property type="match status" value="1"/>
</dbReference>
<feature type="domain" description="Class II aldolase/adducin N-terminal" evidence="3">
    <location>
        <begin position="13"/>
        <end position="198"/>
    </location>
</feature>